<evidence type="ECO:0000313" key="4">
    <source>
        <dbReference type="EMBL" id="OGK48001.1"/>
    </source>
</evidence>
<dbReference type="AlphaFoldDB" id="A0A1F7IXB8"/>
<dbReference type="EMBL" id="MGAL01000024">
    <property type="protein sequence ID" value="OGK48001.1"/>
    <property type="molecule type" value="Genomic_DNA"/>
</dbReference>
<evidence type="ECO:0000256" key="1">
    <source>
        <dbReference type="ARBA" id="ARBA00008779"/>
    </source>
</evidence>
<dbReference type="Gene3D" id="2.60.40.10">
    <property type="entry name" value="Immunoglobulins"/>
    <property type="match status" value="1"/>
</dbReference>
<comment type="caution">
    <text evidence="4">The sequence shown here is derived from an EMBL/GenBank/DDBJ whole genome shotgun (WGS) entry which is preliminary data.</text>
</comment>
<dbReference type="InterPro" id="IPR050738">
    <property type="entry name" value="Sulfatase"/>
</dbReference>
<keyword evidence="2" id="KW-1133">Transmembrane helix</keyword>
<keyword evidence="2" id="KW-0812">Transmembrane</keyword>
<dbReference type="SUPFAM" id="SSF49265">
    <property type="entry name" value="Fibronectin type III"/>
    <property type="match status" value="1"/>
</dbReference>
<dbReference type="Pfam" id="PF00041">
    <property type="entry name" value="fn3"/>
    <property type="match status" value="1"/>
</dbReference>
<dbReference type="InterPro" id="IPR036116">
    <property type="entry name" value="FN3_sf"/>
</dbReference>
<dbReference type="PANTHER" id="PTHR42693">
    <property type="entry name" value="ARYLSULFATASE FAMILY MEMBER"/>
    <property type="match status" value="1"/>
</dbReference>
<dbReference type="Pfam" id="PF00884">
    <property type="entry name" value="Sulfatase"/>
    <property type="match status" value="1"/>
</dbReference>
<dbReference type="Proteomes" id="UP000177141">
    <property type="component" value="Unassembled WGS sequence"/>
</dbReference>
<evidence type="ECO:0000313" key="5">
    <source>
        <dbReference type="Proteomes" id="UP000177141"/>
    </source>
</evidence>
<dbReference type="Gene3D" id="3.40.720.10">
    <property type="entry name" value="Alkaline Phosphatase, subunit A"/>
    <property type="match status" value="1"/>
</dbReference>
<evidence type="ECO:0000256" key="2">
    <source>
        <dbReference type="SAM" id="Phobius"/>
    </source>
</evidence>
<feature type="transmembrane region" description="Helical" evidence="2">
    <location>
        <begin position="12"/>
        <end position="31"/>
    </location>
</feature>
<reference evidence="4 5" key="1">
    <citation type="journal article" date="2016" name="Nat. Commun.">
        <title>Thousands of microbial genomes shed light on interconnected biogeochemical processes in an aquifer system.</title>
        <authorList>
            <person name="Anantharaman K."/>
            <person name="Brown C.T."/>
            <person name="Hug L.A."/>
            <person name="Sharon I."/>
            <person name="Castelle C.J."/>
            <person name="Probst A.J."/>
            <person name="Thomas B.C."/>
            <person name="Singh A."/>
            <person name="Wilkins M.J."/>
            <person name="Karaoz U."/>
            <person name="Brodie E.L."/>
            <person name="Williams K.H."/>
            <person name="Hubbard S.S."/>
            <person name="Banfield J.F."/>
        </authorList>
    </citation>
    <scope>NUCLEOTIDE SEQUENCE [LARGE SCALE GENOMIC DNA]</scope>
</reference>
<keyword evidence="2" id="KW-0472">Membrane</keyword>
<dbReference type="GO" id="GO:0004065">
    <property type="term" value="F:arylsulfatase activity"/>
    <property type="evidence" value="ECO:0007669"/>
    <property type="project" value="TreeGrafter"/>
</dbReference>
<dbReference type="PANTHER" id="PTHR42693:SF33">
    <property type="entry name" value="ARYLSULFATASE"/>
    <property type="match status" value="1"/>
</dbReference>
<protein>
    <recommendedName>
        <fullName evidence="3">Fibronectin type-III domain-containing protein</fullName>
    </recommendedName>
</protein>
<dbReference type="STRING" id="1802061.A3A93_04335"/>
<dbReference type="PROSITE" id="PS50853">
    <property type="entry name" value="FN3"/>
    <property type="match status" value="1"/>
</dbReference>
<organism evidence="4 5">
    <name type="scientific">Candidatus Roizmanbacteria bacterium RIFCSPLOWO2_01_FULL_38_12</name>
    <dbReference type="NCBI Taxonomy" id="1802061"/>
    <lineage>
        <taxon>Bacteria</taxon>
        <taxon>Candidatus Roizmaniibacteriota</taxon>
    </lineage>
</organism>
<name>A0A1F7IXB8_9BACT</name>
<dbReference type="InterPro" id="IPR003961">
    <property type="entry name" value="FN3_dom"/>
</dbReference>
<proteinExistence type="inferred from homology"/>
<dbReference type="InterPro" id="IPR013783">
    <property type="entry name" value="Ig-like_fold"/>
</dbReference>
<feature type="domain" description="Fibronectin type-III" evidence="3">
    <location>
        <begin position="633"/>
        <end position="729"/>
    </location>
</feature>
<accession>A0A1F7IXB8</accession>
<sequence>MTSYILRNFKAFVYIFAVVILIFGVFMYSYWSSQHRITTSSKASEAQTPPKNVLFILVDDMPPWMVNINGKADNPWIADNNASLEQQDSAWYNGGNYLLKTPNIEGLANSGVFFNNVYHTLPQCKGSRSSMLTGKMPFKSGVTNNSSILDKSINPSPLPKILSGRGFFTALVGKCHLGDTGYEDEGNTGTLTASSTYPNFFAYDTLGYTYSNITYPDQGLVPDWYNYKMSSLNTLTQSPTSNPVVETVALGETKADGGRYTPGEIYLTNYITDRAIEVIADSASIRQGKPFFLHVSYLAPHPPHLYRNMQPANILGNQNNNPDATLSSEENTLYNDARSSGKIVDVNSIPLRNINLYQNMNFTVLPGQLENSIPHRQFLRNRQQSGNSESQKQLLVSYEMMKSVDTNIGRLIQVLKDKGIYNDTLVIFLSDNGAFYSEHQMNKKGPTLYEEMVRTPMVFNYPLATGQWLSGKSEALLSTLDLPSTILDVLNIGKPSDFQGISFSGILNKTQTKIRDSALMQYSDQGGRSYPIRGVITSEGYKFIHFLESTVTGGNLVNFGVNLDQATYSGSSFEFYDLKTDPFEQSNLLPYRDGDTVDNNALQRALAGSDASLLIKVRNTLRKLAEEQTRTNDPTRVTISNISVTPQNNSFGIYWYTDKLSNADVLVREQNCQSSSCTFEYLNLSLTRERSATITGLKPGTNYEISLYSIGGNGNGGYAKLTEKTTGSLVTPTVIRTPTAIPVPKLSCNVSGSKITWRVSYQSGVGKYQWLVRQTSPDVLLYNKVKSSRTYELVGKSKIKYRARVRAQVVNSQSPWTAWSTCTVK</sequence>
<dbReference type="SUPFAM" id="SSF53649">
    <property type="entry name" value="Alkaline phosphatase-like"/>
    <property type="match status" value="1"/>
</dbReference>
<gene>
    <name evidence="4" type="ORF">A3A93_04335</name>
</gene>
<dbReference type="InterPro" id="IPR017850">
    <property type="entry name" value="Alkaline_phosphatase_core_sf"/>
</dbReference>
<dbReference type="CDD" id="cd00063">
    <property type="entry name" value="FN3"/>
    <property type="match status" value="1"/>
</dbReference>
<evidence type="ECO:0000259" key="3">
    <source>
        <dbReference type="PROSITE" id="PS50853"/>
    </source>
</evidence>
<comment type="similarity">
    <text evidence="1">Belongs to the sulfatase family.</text>
</comment>
<dbReference type="InterPro" id="IPR000917">
    <property type="entry name" value="Sulfatase_N"/>
</dbReference>